<feature type="repeat" description="ANK" evidence="4">
    <location>
        <begin position="39"/>
        <end position="63"/>
    </location>
</feature>
<evidence type="ECO:0000313" key="6">
    <source>
        <dbReference type="EMBL" id="KAK7503411.1"/>
    </source>
</evidence>
<comment type="caution">
    <text evidence="6">The sequence shown here is derived from an EMBL/GenBank/DDBJ whole genome shotgun (WGS) entry which is preliminary data.</text>
</comment>
<dbReference type="SMART" id="SM00969">
    <property type="entry name" value="SOCS_box"/>
    <property type="match status" value="1"/>
</dbReference>
<keyword evidence="3 4" id="KW-0040">ANK repeat</keyword>
<feature type="domain" description="SOCS box" evidence="5">
    <location>
        <begin position="255"/>
        <end position="307"/>
    </location>
</feature>
<dbReference type="Pfam" id="PF13637">
    <property type="entry name" value="Ank_4"/>
    <property type="match status" value="1"/>
</dbReference>
<keyword evidence="7" id="KW-1185">Reference proteome</keyword>
<feature type="repeat" description="ANK" evidence="4">
    <location>
        <begin position="73"/>
        <end position="105"/>
    </location>
</feature>
<dbReference type="InterPro" id="IPR002110">
    <property type="entry name" value="Ankyrin_rpt"/>
</dbReference>
<dbReference type="InterPro" id="IPR051573">
    <property type="entry name" value="Ankyrin-SOCS_box_domain"/>
</dbReference>
<feature type="repeat" description="ANK" evidence="4">
    <location>
        <begin position="203"/>
        <end position="235"/>
    </location>
</feature>
<evidence type="ECO:0000256" key="1">
    <source>
        <dbReference type="ARBA" id="ARBA00005949"/>
    </source>
</evidence>
<feature type="repeat" description="ANK" evidence="4">
    <location>
        <begin position="138"/>
        <end position="170"/>
    </location>
</feature>
<dbReference type="Proteomes" id="UP001519460">
    <property type="component" value="Unassembled WGS sequence"/>
</dbReference>
<dbReference type="PANTHER" id="PTHR24136:SF15">
    <property type="entry name" value="ANK_REP_REGION DOMAIN-CONTAINING PROTEIN"/>
    <property type="match status" value="1"/>
</dbReference>
<reference evidence="6 7" key="1">
    <citation type="journal article" date="2023" name="Sci. Data">
        <title>Genome assembly of the Korean intertidal mud-creeper Batillaria attramentaria.</title>
        <authorList>
            <person name="Patra A.K."/>
            <person name="Ho P.T."/>
            <person name="Jun S."/>
            <person name="Lee S.J."/>
            <person name="Kim Y."/>
            <person name="Won Y.J."/>
        </authorList>
    </citation>
    <scope>NUCLEOTIDE SEQUENCE [LARGE SCALE GENOMIC DNA]</scope>
    <source>
        <strain evidence="6">Wonlab-2016</strain>
    </source>
</reference>
<dbReference type="SUPFAM" id="SSF48403">
    <property type="entry name" value="Ankyrin repeat"/>
    <property type="match status" value="1"/>
</dbReference>
<name>A0ABD0LVB6_9CAEN</name>
<dbReference type="PRINTS" id="PR01415">
    <property type="entry name" value="ANKYRIN"/>
</dbReference>
<dbReference type="InterPro" id="IPR001496">
    <property type="entry name" value="SOCS_box"/>
</dbReference>
<evidence type="ECO:0000256" key="2">
    <source>
        <dbReference type="ARBA" id="ARBA00022737"/>
    </source>
</evidence>
<protein>
    <recommendedName>
        <fullName evidence="5">SOCS box domain-containing protein</fullName>
    </recommendedName>
</protein>
<dbReference type="InterPro" id="IPR036036">
    <property type="entry name" value="SOCS_box-like_dom_sf"/>
</dbReference>
<evidence type="ECO:0000259" key="5">
    <source>
        <dbReference type="PROSITE" id="PS50225"/>
    </source>
</evidence>
<accession>A0ABD0LVB6</accession>
<dbReference type="EMBL" id="JACVVK020000020">
    <property type="protein sequence ID" value="KAK7503411.1"/>
    <property type="molecule type" value="Genomic_DNA"/>
</dbReference>
<dbReference type="Gene3D" id="1.10.750.20">
    <property type="entry name" value="SOCS box"/>
    <property type="match status" value="1"/>
</dbReference>
<evidence type="ECO:0000256" key="3">
    <source>
        <dbReference type="ARBA" id="ARBA00023043"/>
    </source>
</evidence>
<dbReference type="Gene3D" id="1.25.40.20">
    <property type="entry name" value="Ankyrin repeat-containing domain"/>
    <property type="match status" value="1"/>
</dbReference>
<dbReference type="CDD" id="cd03716">
    <property type="entry name" value="SOCS_ASB_like"/>
    <property type="match status" value="1"/>
</dbReference>
<dbReference type="PANTHER" id="PTHR24136">
    <property type="entry name" value="SOWAH (DROSOPHILA) HOMOLOG"/>
    <property type="match status" value="1"/>
</dbReference>
<dbReference type="SUPFAM" id="SSF158235">
    <property type="entry name" value="SOCS box-like"/>
    <property type="match status" value="1"/>
</dbReference>
<organism evidence="6 7">
    <name type="scientific">Batillaria attramentaria</name>
    <dbReference type="NCBI Taxonomy" id="370345"/>
    <lineage>
        <taxon>Eukaryota</taxon>
        <taxon>Metazoa</taxon>
        <taxon>Spiralia</taxon>
        <taxon>Lophotrochozoa</taxon>
        <taxon>Mollusca</taxon>
        <taxon>Gastropoda</taxon>
        <taxon>Caenogastropoda</taxon>
        <taxon>Sorbeoconcha</taxon>
        <taxon>Cerithioidea</taxon>
        <taxon>Batillariidae</taxon>
        <taxon>Batillaria</taxon>
    </lineage>
</organism>
<dbReference type="PROSITE" id="PS50088">
    <property type="entry name" value="ANK_REPEAT"/>
    <property type="match status" value="6"/>
</dbReference>
<keyword evidence="2" id="KW-0677">Repeat</keyword>
<feature type="repeat" description="ANK" evidence="4">
    <location>
        <begin position="171"/>
        <end position="203"/>
    </location>
</feature>
<dbReference type="InterPro" id="IPR036770">
    <property type="entry name" value="Ankyrin_rpt-contain_sf"/>
</dbReference>
<sequence length="319" mass="35402">MEKFAMEFLLSERLALLLFPQLCHHLLSCLCSTIIFTADAEYPLHKAAREGRADVLTALLRTGEYDVNRGSFDLIRPLHEACLHGHLESVQTLLSFGAQINIRNIDGATPLCDACANGNVEIVKLLLARGAIINPPLLLSSPLHEAVLSDKWQVVDLLLAHGATPNTSDCHYGTPLHIAATRGHYECARLLLRAGADVNKSRIHSTALHDAARCHDEEMLLLLLEHGADVYARDNNSRTARDLLPGVGEGIHGARDLLSKWESSPKCLRHYCRMTVKQALGYKGLCHVEELNLPRSLKDYLQFIPEKAVLKEHIDQPPF</sequence>
<gene>
    <name evidence="6" type="ORF">BaRGS_00005332</name>
</gene>
<dbReference type="PROSITE" id="PS50297">
    <property type="entry name" value="ANK_REP_REGION"/>
    <property type="match status" value="6"/>
</dbReference>
<evidence type="ECO:0000256" key="4">
    <source>
        <dbReference type="PROSITE-ProRule" id="PRU00023"/>
    </source>
</evidence>
<comment type="similarity">
    <text evidence="1">Belongs to the ankyrin SOCS box (ASB) family.</text>
</comment>
<dbReference type="PROSITE" id="PS50225">
    <property type="entry name" value="SOCS"/>
    <property type="match status" value="1"/>
</dbReference>
<dbReference type="AlphaFoldDB" id="A0ABD0LVB6"/>
<dbReference type="SMART" id="SM00248">
    <property type="entry name" value="ANK"/>
    <property type="match status" value="6"/>
</dbReference>
<proteinExistence type="inferred from homology"/>
<evidence type="ECO:0000313" key="7">
    <source>
        <dbReference type="Proteomes" id="UP001519460"/>
    </source>
</evidence>
<dbReference type="Pfam" id="PF07525">
    <property type="entry name" value="SOCS_box"/>
    <property type="match status" value="1"/>
</dbReference>
<dbReference type="Pfam" id="PF12796">
    <property type="entry name" value="Ank_2"/>
    <property type="match status" value="1"/>
</dbReference>
<feature type="repeat" description="ANK" evidence="4">
    <location>
        <begin position="106"/>
        <end position="134"/>
    </location>
</feature>